<name>A0AAW4XDC1_RHORH</name>
<dbReference type="AlphaFoldDB" id="A0AAW4XDC1"/>
<feature type="domain" description="Alpha/beta-hydrolase catalytic" evidence="3">
    <location>
        <begin position="364"/>
        <end position="427"/>
    </location>
</feature>
<gene>
    <name evidence="5" type="ORF">LQ384_07410</name>
</gene>
<evidence type="ECO:0000313" key="5">
    <source>
        <dbReference type="EMBL" id="MCD2110921.1"/>
    </source>
</evidence>
<organism evidence="5 6">
    <name type="scientific">Rhodococcus rhodochrous</name>
    <dbReference type="NCBI Taxonomy" id="1829"/>
    <lineage>
        <taxon>Bacteria</taxon>
        <taxon>Bacillati</taxon>
        <taxon>Actinomycetota</taxon>
        <taxon>Actinomycetes</taxon>
        <taxon>Mycobacteriales</taxon>
        <taxon>Nocardiaceae</taxon>
        <taxon>Rhodococcus</taxon>
    </lineage>
</organism>
<dbReference type="InterPro" id="IPR027787">
    <property type="entry name" value="Alpha/beta-hydrolase_catalytic"/>
</dbReference>
<evidence type="ECO:0000256" key="1">
    <source>
        <dbReference type="SAM" id="MobiDB-lite"/>
    </source>
</evidence>
<dbReference type="InterPro" id="IPR027788">
    <property type="entry name" value="Alpha/beta-hydrolase_N_dom"/>
</dbReference>
<feature type="transmembrane region" description="Helical" evidence="2">
    <location>
        <begin position="24"/>
        <end position="44"/>
    </location>
</feature>
<evidence type="ECO:0000256" key="2">
    <source>
        <dbReference type="SAM" id="Phobius"/>
    </source>
</evidence>
<keyword evidence="2" id="KW-0812">Transmembrane</keyword>
<evidence type="ECO:0000313" key="6">
    <source>
        <dbReference type="Proteomes" id="UP001198630"/>
    </source>
</evidence>
<feature type="region of interest" description="Disordered" evidence="1">
    <location>
        <begin position="414"/>
        <end position="434"/>
    </location>
</feature>
<reference evidence="5" key="1">
    <citation type="submission" date="2021-11" db="EMBL/GenBank/DDBJ databases">
        <title>Development of a sustainable strategy for remediation of hydrocarbon-contaminated territories based on the waste exchange concept.</title>
        <authorList>
            <person name="Elkin A."/>
        </authorList>
    </citation>
    <scope>NUCLEOTIDE SEQUENCE</scope>
    <source>
        <strain evidence="5">IEGM 757</strain>
    </source>
</reference>
<feature type="domain" description="Alpha/beta-hydrolase catalytic" evidence="3">
    <location>
        <begin position="210"/>
        <end position="340"/>
    </location>
</feature>
<proteinExistence type="predicted"/>
<feature type="transmembrane region" description="Helical" evidence="2">
    <location>
        <begin position="101"/>
        <end position="119"/>
    </location>
</feature>
<feature type="transmembrane region" description="Helical" evidence="2">
    <location>
        <begin position="64"/>
        <end position="81"/>
    </location>
</feature>
<feature type="transmembrane region" description="Helical" evidence="2">
    <location>
        <begin position="131"/>
        <end position="154"/>
    </location>
</feature>
<evidence type="ECO:0000259" key="3">
    <source>
        <dbReference type="Pfam" id="PF10081"/>
    </source>
</evidence>
<dbReference type="GO" id="GO:0016787">
    <property type="term" value="F:hydrolase activity"/>
    <property type="evidence" value="ECO:0007669"/>
    <property type="project" value="UniProtKB-KW"/>
</dbReference>
<keyword evidence="2" id="KW-1133">Transmembrane helix</keyword>
<evidence type="ECO:0000259" key="4">
    <source>
        <dbReference type="Pfam" id="PF15420"/>
    </source>
</evidence>
<accession>A0AAW4XDC1</accession>
<comment type="caution">
    <text evidence="5">The sequence shown here is derived from an EMBL/GenBank/DDBJ whole genome shotgun (WGS) entry which is preliminary data.</text>
</comment>
<sequence length="434" mass="45339">MTVLTVVLATAISLAPPLLPRQSVVQGVVTGLSVVIALAVLRIVMAARRRAGRPPRPARPELRVPVALVGGSVVLVAAAGAHRWQNGLREVMSVPAVDVRWWLEALAVAIVVVAAVLAVPRLVHLLSRRRVAVAAVTVTLAIGATVGIGVTVGIGTATMAFSPGGTIDTVASPTALSAGLSGGAGSALSWNRLGREGQKFVSLPAEGSPIRIYVPLSAAPDPSARAEFAVDELRRSRAFDRPHLVVAVPTGSGWVDAAAVRGFEHRWGDDVAIVAQQYSDMPSWATFVLDHGAAEEEARALVTALRAHLSTLPDEQRPALHVYGQSLGATGASAVFDNEPEPCALFLAGPPAGVRTDGASVRANTSDPVVWWRPSLLWSPPDLSHARADAPIPPWLPVVSFVNTTVDLLTSLEAPPGHGHRYGDDQARCTSAHG</sequence>
<dbReference type="Pfam" id="PF10081">
    <property type="entry name" value="Abhydrolase_9"/>
    <property type="match status" value="2"/>
</dbReference>
<dbReference type="Pfam" id="PF15420">
    <property type="entry name" value="Abhydrolase_9_N"/>
    <property type="match status" value="1"/>
</dbReference>
<feature type="domain" description="Alpha/beta-hydrolase N-terminal" evidence="4">
    <location>
        <begin position="14"/>
        <end position="202"/>
    </location>
</feature>
<keyword evidence="5" id="KW-0378">Hydrolase</keyword>
<keyword evidence="2" id="KW-0472">Membrane</keyword>
<dbReference type="EMBL" id="JAJNCO010000003">
    <property type="protein sequence ID" value="MCD2110921.1"/>
    <property type="molecule type" value="Genomic_DNA"/>
</dbReference>
<dbReference type="RefSeq" id="WP_230788916.1">
    <property type="nucleotide sequence ID" value="NZ_JAJNCO010000003.1"/>
</dbReference>
<dbReference type="Proteomes" id="UP001198630">
    <property type="component" value="Unassembled WGS sequence"/>
</dbReference>
<protein>
    <submittedName>
        <fullName evidence="5">Alpha/beta hydrolase</fullName>
    </submittedName>
</protein>